<dbReference type="EMBL" id="WUAV01000006">
    <property type="protein sequence ID" value="KAF1748585.1"/>
    <property type="molecule type" value="Genomic_DNA"/>
</dbReference>
<reference evidence="2 3" key="1">
    <citation type="submission" date="2019-12" db="EMBL/GenBank/DDBJ databases">
        <title>Chromosome-level assembly of the Caenorhabditis remanei genome.</title>
        <authorList>
            <person name="Teterina A.A."/>
            <person name="Willis J.H."/>
            <person name="Phillips P.C."/>
        </authorList>
    </citation>
    <scope>NUCLEOTIDE SEQUENCE [LARGE SCALE GENOMIC DNA]</scope>
    <source>
        <strain evidence="2 3">PX506</strain>
        <tissue evidence="2">Whole organism</tissue>
    </source>
</reference>
<dbReference type="CTD" id="9798867"/>
<gene>
    <name evidence="2" type="ORF">GCK72_025052</name>
</gene>
<accession>A0A6A5G1P9</accession>
<dbReference type="AlphaFoldDB" id="A0A6A5G1P9"/>
<evidence type="ECO:0000313" key="3">
    <source>
        <dbReference type="Proteomes" id="UP000483820"/>
    </source>
</evidence>
<evidence type="ECO:0000313" key="2">
    <source>
        <dbReference type="EMBL" id="KAF1748585.1"/>
    </source>
</evidence>
<sequence length="291" mass="32786">MVGADEMDFPFAVATSVITSTAEEEAREHKLMAFSGGIPTKVIKSCKPSPTGSTMSYSTCSSPYFSDSEEEVVAKKPCLTSLKVDQAVNTDLPMAEPAPVIKIPDNVIRPIPLLPTYTVHLITHDQDDQTDKRAPDHPVPITEEAPGIPVKLDNIQLPNVRTIIDVHDQQVRRHRYRKYITDEQYRIVWHATPADENADQVKFTVPFTVDKSNFIIKGSFATVPAGLWSRTLESVLQRAETLEDLRKTISEKVPMRTSRPAYMTASRRHQNDIRIRSTRDHAHEYCIAESY</sequence>
<dbReference type="GeneID" id="9798867"/>
<dbReference type="KEGG" id="crq:GCK72_025052"/>
<evidence type="ECO:0000256" key="1">
    <source>
        <dbReference type="SAM" id="MobiDB-lite"/>
    </source>
</evidence>
<dbReference type="Proteomes" id="UP000483820">
    <property type="component" value="Chromosome X"/>
</dbReference>
<organism evidence="2 3">
    <name type="scientific">Caenorhabditis remanei</name>
    <name type="common">Caenorhabditis vulgaris</name>
    <dbReference type="NCBI Taxonomy" id="31234"/>
    <lineage>
        <taxon>Eukaryota</taxon>
        <taxon>Metazoa</taxon>
        <taxon>Ecdysozoa</taxon>
        <taxon>Nematoda</taxon>
        <taxon>Chromadorea</taxon>
        <taxon>Rhabditida</taxon>
        <taxon>Rhabditina</taxon>
        <taxon>Rhabditomorpha</taxon>
        <taxon>Rhabditoidea</taxon>
        <taxon>Rhabditidae</taxon>
        <taxon>Peloderinae</taxon>
        <taxon>Caenorhabditis</taxon>
    </lineage>
</organism>
<protein>
    <submittedName>
        <fullName evidence="2">Uncharacterized protein</fullName>
    </submittedName>
</protein>
<name>A0A6A5G1P9_CAERE</name>
<proteinExistence type="predicted"/>
<feature type="region of interest" description="Disordered" evidence="1">
    <location>
        <begin position="126"/>
        <end position="145"/>
    </location>
</feature>
<feature type="compositionally biased region" description="Basic and acidic residues" evidence="1">
    <location>
        <begin position="126"/>
        <end position="136"/>
    </location>
</feature>
<comment type="caution">
    <text evidence="2">The sequence shown here is derived from an EMBL/GenBank/DDBJ whole genome shotgun (WGS) entry which is preliminary data.</text>
</comment>
<dbReference type="RefSeq" id="XP_003101118.2">
    <property type="nucleotide sequence ID" value="XM_003101070.2"/>
</dbReference>